<dbReference type="EMBL" id="CP031124">
    <property type="protein sequence ID" value="AXF85856.1"/>
    <property type="molecule type" value="Genomic_DNA"/>
</dbReference>
<dbReference type="Proteomes" id="UP000252182">
    <property type="component" value="Chromosome"/>
</dbReference>
<name>A0A345DBW8_9BURK</name>
<evidence type="ECO:0000313" key="1">
    <source>
        <dbReference type="EMBL" id="AXF85856.1"/>
    </source>
</evidence>
<reference evidence="2" key="1">
    <citation type="submission" date="2018-07" db="EMBL/GenBank/DDBJ databases">
        <authorList>
            <person name="Kim H."/>
        </authorList>
    </citation>
    <scope>NUCLEOTIDE SEQUENCE [LARGE SCALE GENOMIC DNA]</scope>
    <source>
        <strain evidence="2">F02</strain>
    </source>
</reference>
<dbReference type="AlphaFoldDB" id="A0A345DBW8"/>
<accession>A0A345DBW8</accession>
<proteinExistence type="predicted"/>
<keyword evidence="2" id="KW-1185">Reference proteome</keyword>
<evidence type="ECO:0000313" key="2">
    <source>
        <dbReference type="Proteomes" id="UP000252182"/>
    </source>
</evidence>
<organism evidence="1 2">
    <name type="scientific">Ephemeroptericola cinctiostellae</name>
    <dbReference type="NCBI Taxonomy" id="2268024"/>
    <lineage>
        <taxon>Bacteria</taxon>
        <taxon>Pseudomonadati</taxon>
        <taxon>Pseudomonadota</taxon>
        <taxon>Betaproteobacteria</taxon>
        <taxon>Burkholderiales</taxon>
        <taxon>Burkholderiaceae</taxon>
        <taxon>Ephemeroptericola</taxon>
    </lineage>
</organism>
<protein>
    <submittedName>
        <fullName evidence="1">Uncharacterized protein</fullName>
    </submittedName>
</protein>
<gene>
    <name evidence="1" type="ORF">DTO96_101596</name>
</gene>
<dbReference type="KEGG" id="hyf:DTO96_101596"/>
<sequence length="38" mass="4477">MSLNDKRHKYCAFYHSRTLRSIAEIVKSQGQIIHVFAQ</sequence>